<dbReference type="AlphaFoldDB" id="A0A6C0J3X3"/>
<proteinExistence type="predicted"/>
<accession>A0A6C0J3X3</accession>
<name>A0A6C0J3X3_9ZZZZ</name>
<sequence>MFDKWSQDDWEMAINKITFNGVPLYRISWDEIIIQVSYRDENIPEEYWPSANEHLNTEIFEEDIDDKTLYDLFIVIFDTLKTIYKKHAKLLPKNLESIVEYFNPENCWTEIYSSLDDFFYGYSAYIVDTYISSILNIKNSCCYFNLEENMTDFLALSFEITGNRLRIPNPDHFTDVIKDIHLLNDLIEESKDYKKYTIKLKTDTINQTVNVNNLLRHCTYRFKRRLIVTKKIKKIYMKNKLLLGLKRFIKRSECPIDIYRKVHQHLFQSKKYPINTK</sequence>
<evidence type="ECO:0000313" key="1">
    <source>
        <dbReference type="EMBL" id="QHT98657.1"/>
    </source>
</evidence>
<reference evidence="1" key="1">
    <citation type="journal article" date="2020" name="Nature">
        <title>Giant virus diversity and host interactions through global metagenomics.</title>
        <authorList>
            <person name="Schulz F."/>
            <person name="Roux S."/>
            <person name="Paez-Espino D."/>
            <person name="Jungbluth S."/>
            <person name="Walsh D.A."/>
            <person name="Denef V.J."/>
            <person name="McMahon K.D."/>
            <person name="Konstantinidis K.T."/>
            <person name="Eloe-Fadrosh E.A."/>
            <person name="Kyrpides N.C."/>
            <person name="Woyke T."/>
        </authorList>
    </citation>
    <scope>NUCLEOTIDE SEQUENCE</scope>
    <source>
        <strain evidence="1">GVMAG-M-3300025676-16</strain>
    </source>
</reference>
<protein>
    <submittedName>
        <fullName evidence="1">Uncharacterized protein</fullName>
    </submittedName>
</protein>
<organism evidence="1">
    <name type="scientific">viral metagenome</name>
    <dbReference type="NCBI Taxonomy" id="1070528"/>
    <lineage>
        <taxon>unclassified sequences</taxon>
        <taxon>metagenomes</taxon>
        <taxon>organismal metagenomes</taxon>
    </lineage>
</organism>
<dbReference type="EMBL" id="MN740294">
    <property type="protein sequence ID" value="QHT98657.1"/>
    <property type="molecule type" value="Genomic_DNA"/>
</dbReference>